<gene>
    <name evidence="1" type="ORF">LDJ79_12515</name>
</gene>
<sequence>MGTDTPTHDMADSLEGTGTSMASEAVLERTGTPTQALTNEESFSPEAISYEDRHANDLPFWSEFWYRPWQHLNESWLKILPIESLELVGTVAPRFLRASLELDDCAMPEPDELTLRWMKLSPECQNLAALLLAEIVRKGACDAQLAEHDKEWCRHLAKALRPGSWLSESFLVADSQVLLCGVLKQFMSPEVWQRFRLLFPHSVVQDVDLLANEPLPRNRINQLWQSVLWRAEQSQ</sequence>
<keyword evidence="2" id="KW-1185">Reference proteome</keyword>
<dbReference type="RefSeq" id="WP_225250800.1">
    <property type="nucleotide sequence ID" value="NZ_JAIWIU010000077.1"/>
</dbReference>
<dbReference type="EMBL" id="JAIWIU010000077">
    <property type="protein sequence ID" value="MCA2016940.1"/>
    <property type="molecule type" value="Genomic_DNA"/>
</dbReference>
<accession>A0ABS7YRP0</accession>
<comment type="caution">
    <text evidence="1">The sequence shown here is derived from an EMBL/GenBank/DDBJ whole genome shotgun (WGS) entry which is preliminary data.</text>
</comment>
<proteinExistence type="predicted"/>
<reference evidence="2" key="1">
    <citation type="submission" date="2023-07" db="EMBL/GenBank/DDBJ databases">
        <title>Molecular identification of indigenous halophilic bacteria isolated from red sea cost, biodegradation of synthetic dyes and assessment of degraded metabolite toxicity.</title>
        <authorList>
            <person name="Chaieb K."/>
            <person name="Altayb H.N."/>
        </authorList>
    </citation>
    <scope>NUCLEOTIDE SEQUENCE [LARGE SCALE GENOMIC DNA]</scope>
    <source>
        <strain evidence="2">K20</strain>
    </source>
</reference>
<dbReference type="Proteomes" id="UP001199044">
    <property type="component" value="Unassembled WGS sequence"/>
</dbReference>
<evidence type="ECO:0000313" key="1">
    <source>
        <dbReference type="EMBL" id="MCA2016940.1"/>
    </source>
</evidence>
<name>A0ABS7YRP0_9VIBR</name>
<evidence type="ECO:0008006" key="3">
    <source>
        <dbReference type="Google" id="ProtNLM"/>
    </source>
</evidence>
<evidence type="ECO:0000313" key="2">
    <source>
        <dbReference type="Proteomes" id="UP001199044"/>
    </source>
</evidence>
<protein>
    <recommendedName>
        <fullName evidence="3">Type III secretion protein</fullName>
    </recommendedName>
</protein>
<organism evidence="1 2">
    <name type="scientific">Vibrio tritonius</name>
    <dbReference type="NCBI Taxonomy" id="1435069"/>
    <lineage>
        <taxon>Bacteria</taxon>
        <taxon>Pseudomonadati</taxon>
        <taxon>Pseudomonadota</taxon>
        <taxon>Gammaproteobacteria</taxon>
        <taxon>Vibrionales</taxon>
        <taxon>Vibrionaceae</taxon>
        <taxon>Vibrio</taxon>
    </lineage>
</organism>